<evidence type="ECO:0000313" key="2">
    <source>
        <dbReference type="EMBL" id="NMH65115.1"/>
    </source>
</evidence>
<keyword evidence="1" id="KW-0812">Transmembrane</keyword>
<accession>A0A972G620</accession>
<name>A0A972G620_9GAMM</name>
<feature type="transmembrane region" description="Helical" evidence="1">
    <location>
        <begin position="225"/>
        <end position="247"/>
    </location>
</feature>
<dbReference type="AlphaFoldDB" id="A0A972G620"/>
<protein>
    <submittedName>
        <fullName evidence="2">Uncharacterized protein</fullName>
    </submittedName>
</protein>
<feature type="transmembrane region" description="Helical" evidence="1">
    <location>
        <begin position="67"/>
        <end position="91"/>
    </location>
</feature>
<comment type="caution">
    <text evidence="2">The sequence shown here is derived from an EMBL/GenBank/DDBJ whole genome shotgun (WGS) entry which is preliminary data.</text>
</comment>
<feature type="transmembrane region" description="Helical" evidence="1">
    <location>
        <begin position="103"/>
        <end position="126"/>
    </location>
</feature>
<dbReference type="EMBL" id="JAAXYH010000004">
    <property type="protein sequence ID" value="NMH65115.1"/>
    <property type="molecule type" value="Genomic_DNA"/>
</dbReference>
<sequence>MNEFSDFFLQAYWWLSLLGGLHCLLLAFYIRHIYRRAFDSRHLLANIFNLIALYFFTGMLTRENSPIPLHLLMTLFIPVYFLLMPSLYLYCRRLLGLNKQASGLSWHFLPALVAMLSVTVALLTHIDLTSKAAFISISSLGNLGHFNVLGAVLVGLLTLQTGLYALAIIFMLVDYKSSQARRHKDEFKEIKFRWLLVLTLGVLVNWLIRALLVILPFYFGDQLSTLSLAVTRLSMLLTVYILVLYGLKQITQVAYLRGLMSASKEGHSKELAQVLSREEFNYLQTVLEEADTDNGAAPEDKE</sequence>
<feature type="transmembrane region" description="Helical" evidence="1">
    <location>
        <begin position="43"/>
        <end position="61"/>
    </location>
</feature>
<keyword evidence="1" id="KW-0472">Membrane</keyword>
<reference evidence="2" key="1">
    <citation type="submission" date="2020-04" db="EMBL/GenBank/DDBJ databases">
        <title>Description of Shewanella salipaludis sp. nov., isolated from a salt marsh.</title>
        <authorList>
            <person name="Park S."/>
            <person name="Yoon J.-H."/>
        </authorList>
    </citation>
    <scope>NUCLEOTIDE SEQUENCE</scope>
    <source>
        <strain evidence="2">SHSM-M6</strain>
    </source>
</reference>
<dbReference type="RefSeq" id="WP_169563799.1">
    <property type="nucleotide sequence ID" value="NZ_JAAXYH010000004.1"/>
</dbReference>
<keyword evidence="1" id="KW-1133">Transmembrane helix</keyword>
<proteinExistence type="predicted"/>
<keyword evidence="3" id="KW-1185">Reference proteome</keyword>
<organism evidence="2 3">
    <name type="scientific">Shewanella salipaludis</name>
    <dbReference type="NCBI Taxonomy" id="2723052"/>
    <lineage>
        <taxon>Bacteria</taxon>
        <taxon>Pseudomonadati</taxon>
        <taxon>Pseudomonadota</taxon>
        <taxon>Gammaproteobacteria</taxon>
        <taxon>Alteromonadales</taxon>
        <taxon>Shewanellaceae</taxon>
        <taxon>Shewanella</taxon>
    </lineage>
</organism>
<feature type="transmembrane region" description="Helical" evidence="1">
    <location>
        <begin position="146"/>
        <end position="173"/>
    </location>
</feature>
<gene>
    <name evidence="2" type="ORF">HC757_08005</name>
</gene>
<feature type="transmembrane region" description="Helical" evidence="1">
    <location>
        <begin position="12"/>
        <end position="31"/>
    </location>
</feature>
<feature type="transmembrane region" description="Helical" evidence="1">
    <location>
        <begin position="194"/>
        <end position="219"/>
    </location>
</feature>
<dbReference type="Proteomes" id="UP000737113">
    <property type="component" value="Unassembled WGS sequence"/>
</dbReference>
<evidence type="ECO:0000313" key="3">
    <source>
        <dbReference type="Proteomes" id="UP000737113"/>
    </source>
</evidence>
<evidence type="ECO:0000256" key="1">
    <source>
        <dbReference type="SAM" id="Phobius"/>
    </source>
</evidence>